<dbReference type="InterPro" id="IPR039448">
    <property type="entry name" value="Beta_helix"/>
</dbReference>
<dbReference type="InterPro" id="IPR006311">
    <property type="entry name" value="TAT_signal"/>
</dbReference>
<dbReference type="SMART" id="SM00710">
    <property type="entry name" value="PbH1"/>
    <property type="match status" value="8"/>
</dbReference>
<evidence type="ECO:0000313" key="5">
    <source>
        <dbReference type="EMBL" id="CAG7643241.1"/>
    </source>
</evidence>
<dbReference type="Proteomes" id="UP000730618">
    <property type="component" value="Unassembled WGS sequence"/>
</dbReference>
<gene>
    <name evidence="5" type="ORF">PAECIP111802_02977</name>
</gene>
<evidence type="ECO:0000256" key="1">
    <source>
        <dbReference type="ARBA" id="ARBA00004613"/>
    </source>
</evidence>
<keyword evidence="6" id="KW-1185">Reference proteome</keyword>
<dbReference type="EMBL" id="CAJVCE010000007">
    <property type="protein sequence ID" value="CAG7643241.1"/>
    <property type="molecule type" value="Genomic_DNA"/>
</dbReference>
<accession>A0ABM8VI20</accession>
<dbReference type="PROSITE" id="PS51318">
    <property type="entry name" value="TAT"/>
    <property type="match status" value="1"/>
</dbReference>
<dbReference type="InterPro" id="IPR006626">
    <property type="entry name" value="PbH1"/>
</dbReference>
<evidence type="ECO:0000256" key="2">
    <source>
        <dbReference type="ARBA" id="ARBA00022525"/>
    </source>
</evidence>
<proteinExistence type="predicted"/>
<reference evidence="5 6" key="1">
    <citation type="submission" date="2021-06" db="EMBL/GenBank/DDBJ databases">
        <authorList>
            <person name="Criscuolo A."/>
        </authorList>
    </citation>
    <scope>NUCLEOTIDE SEQUENCE [LARGE SCALE GENOMIC DNA]</scope>
    <source>
        <strain evidence="6">CIP 111802</strain>
    </source>
</reference>
<dbReference type="Pfam" id="PF13229">
    <property type="entry name" value="Beta_helix"/>
    <property type="match status" value="1"/>
</dbReference>
<comment type="caution">
    <text evidence="5">The sequence shown here is derived from an EMBL/GenBank/DDBJ whole genome shotgun (WGS) entry which is preliminary data.</text>
</comment>
<dbReference type="RefSeq" id="WP_218099295.1">
    <property type="nucleotide sequence ID" value="NZ_CAJVCE010000007.1"/>
</dbReference>
<organism evidence="5 6">
    <name type="scientific">Paenibacillus allorhizosphaerae</name>
    <dbReference type="NCBI Taxonomy" id="2849866"/>
    <lineage>
        <taxon>Bacteria</taxon>
        <taxon>Bacillati</taxon>
        <taxon>Bacillota</taxon>
        <taxon>Bacilli</taxon>
        <taxon>Bacillales</taxon>
        <taxon>Paenibacillaceae</taxon>
        <taxon>Paenibacillus</taxon>
    </lineage>
</organism>
<evidence type="ECO:0000313" key="6">
    <source>
        <dbReference type="Proteomes" id="UP000730618"/>
    </source>
</evidence>
<comment type="subcellular location">
    <subcellularLocation>
        <location evidence="1">Secreted</location>
    </subcellularLocation>
</comment>
<feature type="region of interest" description="Disordered" evidence="3">
    <location>
        <begin position="44"/>
        <end position="70"/>
    </location>
</feature>
<protein>
    <recommendedName>
        <fullName evidence="4">Right handed beta helix domain-containing protein</fullName>
    </recommendedName>
</protein>
<keyword evidence="2" id="KW-0964">Secreted</keyword>
<sequence>MSDHGNNTSKRLLSRRKLLQSLGAVGTVMAVGSVAAALASDARGDGSQTSAAADDVSRQKNGNTTPAPVYDVRQFGAAGNGVSDDTSAFERVLGEIQRNGFGTMYVPPGVYVVTRVLRLYRNTSIRMEEGAVLRKMGSPDANLKLFVNGDVGNDQYAKGYEGDGGITVIGGTIDLCGNTHPPKDPNKNFQAFAIAHADRIHIERVRFINGHNGHIIEFNSSRNVKLLHCVFQDQKVASDGQYEMVQIDFASKEAFPTFGAFDDTPCRDVLIEGCTFTNGHRGVGTHGSKYDASGKQVFHENIRIVNNHFKQLADIAIKPESYRNAVVTGNTIEQTGGAGIALYSCNQVLISGNVLREIGQHGIAVSRKSVNGGFEEPSVHIRVSDNVIHNVKYSAIRVISGDQITLSGNCSAAANREAVFISDTRRLTVKGNVLRGASQEKAGGYNAIRLEGCTDTEASGNHVSNDGYDKLYGYALYIAAGNAGTTASGNYMARGASGTVRSEAADTRIAPENRETMLTGTLNISAGTVDLLDDISKYRIVIVATGAVSSGELRHETARGWQAEGFRPGTDYIHVQTAGGQFVAKIESGTRLRIVSASDPLRYIIGVT</sequence>
<evidence type="ECO:0000256" key="3">
    <source>
        <dbReference type="SAM" id="MobiDB-lite"/>
    </source>
</evidence>
<name>A0ABM8VI20_9BACL</name>
<feature type="domain" description="Right handed beta helix" evidence="4">
    <location>
        <begin position="266"/>
        <end position="369"/>
    </location>
</feature>
<dbReference type="PANTHER" id="PTHR31375">
    <property type="match status" value="1"/>
</dbReference>
<evidence type="ECO:0000259" key="4">
    <source>
        <dbReference type="Pfam" id="PF13229"/>
    </source>
</evidence>